<proteinExistence type="predicted"/>
<keyword evidence="1" id="KW-1133">Transmembrane helix</keyword>
<dbReference type="AlphaFoldDB" id="A0A6C0B362"/>
<dbReference type="EMBL" id="MN739056">
    <property type="protein sequence ID" value="QHS86486.1"/>
    <property type="molecule type" value="Genomic_DNA"/>
</dbReference>
<protein>
    <submittedName>
        <fullName evidence="2">Uncharacterized protein</fullName>
    </submittedName>
</protein>
<sequence>MSKSIFLSQSTDSKSVFSPVIGAGDLSLLDSVNYNYLNTLDDYYATPADNQLIPYITQDIVIYNLLYAELNNILSKATDYRFIKLMKLILALFHGVYLSTFMYGNTVSLGIQNSNLRIQLQDVLANKNVKNIDTVGGTGQMSITKNFKLAPVYNHYITVFGMPENGKGFDPVKLSYLANILLLNNINPYR</sequence>
<accession>A0A6C0B362</accession>
<keyword evidence="1" id="KW-0472">Membrane</keyword>
<evidence type="ECO:0000256" key="1">
    <source>
        <dbReference type="SAM" id="Phobius"/>
    </source>
</evidence>
<reference evidence="2" key="1">
    <citation type="journal article" date="2020" name="Nature">
        <title>Giant virus diversity and host interactions through global metagenomics.</title>
        <authorList>
            <person name="Schulz F."/>
            <person name="Roux S."/>
            <person name="Paez-Espino D."/>
            <person name="Jungbluth S."/>
            <person name="Walsh D.A."/>
            <person name="Denef V.J."/>
            <person name="McMahon K.D."/>
            <person name="Konstantinidis K.T."/>
            <person name="Eloe-Fadrosh E.A."/>
            <person name="Kyrpides N.C."/>
            <person name="Woyke T."/>
        </authorList>
    </citation>
    <scope>NUCLEOTIDE SEQUENCE</scope>
    <source>
        <strain evidence="2">GVMAG-M-3300009187-29</strain>
    </source>
</reference>
<organism evidence="2">
    <name type="scientific">viral metagenome</name>
    <dbReference type="NCBI Taxonomy" id="1070528"/>
    <lineage>
        <taxon>unclassified sequences</taxon>
        <taxon>metagenomes</taxon>
        <taxon>organismal metagenomes</taxon>
    </lineage>
</organism>
<feature type="transmembrane region" description="Helical" evidence="1">
    <location>
        <begin position="85"/>
        <end position="104"/>
    </location>
</feature>
<keyword evidence="1" id="KW-0812">Transmembrane</keyword>
<name>A0A6C0B362_9ZZZZ</name>
<evidence type="ECO:0000313" key="2">
    <source>
        <dbReference type="EMBL" id="QHS86486.1"/>
    </source>
</evidence>